<keyword evidence="3" id="KW-1185">Reference proteome</keyword>
<organism evidence="2 3">
    <name type="scientific">Lichenibacterium ramalinae</name>
    <dbReference type="NCBI Taxonomy" id="2316527"/>
    <lineage>
        <taxon>Bacteria</taxon>
        <taxon>Pseudomonadati</taxon>
        <taxon>Pseudomonadota</taxon>
        <taxon>Alphaproteobacteria</taxon>
        <taxon>Hyphomicrobiales</taxon>
        <taxon>Lichenihabitantaceae</taxon>
        <taxon>Lichenibacterium</taxon>
    </lineage>
</organism>
<protein>
    <recommendedName>
        <fullName evidence="4">Porin family protein</fullName>
    </recommendedName>
</protein>
<evidence type="ECO:0000256" key="1">
    <source>
        <dbReference type="SAM" id="SignalP"/>
    </source>
</evidence>
<reference evidence="2 3" key="1">
    <citation type="submission" date="2018-09" db="EMBL/GenBank/DDBJ databases">
        <authorList>
            <person name="Grouzdev D.S."/>
            <person name="Krutkina M.S."/>
        </authorList>
    </citation>
    <scope>NUCLEOTIDE SEQUENCE [LARGE SCALE GENOMIC DNA]</scope>
    <source>
        <strain evidence="2 3">RmlP001</strain>
    </source>
</reference>
<evidence type="ECO:0000313" key="2">
    <source>
        <dbReference type="EMBL" id="RYB02448.1"/>
    </source>
</evidence>
<feature type="chain" id="PRO_5020446749" description="Porin family protein" evidence="1">
    <location>
        <begin position="17"/>
        <end position="205"/>
    </location>
</feature>
<dbReference type="EMBL" id="QYBC01000020">
    <property type="protein sequence ID" value="RYB02448.1"/>
    <property type="molecule type" value="Genomic_DNA"/>
</dbReference>
<dbReference type="SUPFAM" id="SSF56925">
    <property type="entry name" value="OMPA-like"/>
    <property type="match status" value="1"/>
</dbReference>
<comment type="caution">
    <text evidence="2">The sequence shown here is derived from an EMBL/GenBank/DDBJ whole genome shotgun (WGS) entry which is preliminary data.</text>
</comment>
<gene>
    <name evidence="2" type="ORF">D3272_21215</name>
</gene>
<dbReference type="InterPro" id="IPR011250">
    <property type="entry name" value="OMP/PagP_B-barrel"/>
</dbReference>
<evidence type="ECO:0000313" key="3">
    <source>
        <dbReference type="Proteomes" id="UP000289411"/>
    </source>
</evidence>
<proteinExistence type="predicted"/>
<keyword evidence="1" id="KW-0732">Signal</keyword>
<evidence type="ECO:0008006" key="4">
    <source>
        <dbReference type="Google" id="ProtNLM"/>
    </source>
</evidence>
<feature type="signal peptide" evidence="1">
    <location>
        <begin position="1"/>
        <end position="16"/>
    </location>
</feature>
<sequence length="205" mass="20291">MLAAVLAAGIPAAARAAEPLPLLIAVPPPATTPSLAATAAAPLPGMALDPQVPESIYHGLYIGSEIVGVGGRGIKGGIGGYVYAGYDRVLSNGMLLGLQGTTGYTPSVWGRPGLKGFDFGEASAQVGYPMGRVTPFVTAGLLVARPVVGPGLVGGTTDSVNDLMNGAGNLYAAPRVGAGFAYALTGNTTLAFDVTVGRGLASGLP</sequence>
<dbReference type="Proteomes" id="UP000289411">
    <property type="component" value="Unassembled WGS sequence"/>
</dbReference>
<dbReference type="AlphaFoldDB" id="A0A4Q2R7N5"/>
<accession>A0A4Q2R7N5</accession>
<reference evidence="2 3" key="2">
    <citation type="submission" date="2019-02" db="EMBL/GenBank/DDBJ databases">
        <title>'Lichenibacterium ramalinii' gen. nov. sp. nov., 'Lichenibacterium minor' gen. nov. sp. nov.</title>
        <authorList>
            <person name="Pankratov T."/>
        </authorList>
    </citation>
    <scope>NUCLEOTIDE SEQUENCE [LARGE SCALE GENOMIC DNA]</scope>
    <source>
        <strain evidence="2 3">RmlP001</strain>
    </source>
</reference>
<name>A0A4Q2R7N5_9HYPH</name>